<proteinExistence type="predicted"/>
<dbReference type="EMBL" id="DXDD01000011">
    <property type="protein sequence ID" value="HIY59271.1"/>
    <property type="molecule type" value="Genomic_DNA"/>
</dbReference>
<reference evidence="3" key="1">
    <citation type="journal article" date="2021" name="PeerJ">
        <title>Extensive microbial diversity within the chicken gut microbiome revealed by metagenomics and culture.</title>
        <authorList>
            <person name="Gilroy R."/>
            <person name="Ravi A."/>
            <person name="Getino M."/>
            <person name="Pursley I."/>
            <person name="Horton D.L."/>
            <person name="Alikhan N.F."/>
            <person name="Baker D."/>
            <person name="Gharbi K."/>
            <person name="Hall N."/>
            <person name="Watson M."/>
            <person name="Adriaenssens E.M."/>
            <person name="Foster-Nyarko E."/>
            <person name="Jarju S."/>
            <person name="Secka A."/>
            <person name="Antonio M."/>
            <person name="Oren A."/>
            <person name="Chaudhuri R.R."/>
            <person name="La Ragione R."/>
            <person name="Hildebrand F."/>
            <person name="Pallen M.J."/>
        </authorList>
    </citation>
    <scope>NUCLEOTIDE SEQUENCE</scope>
    <source>
        <strain evidence="3">ChiSxjej3B15-24422</strain>
    </source>
</reference>
<feature type="compositionally biased region" description="Basic and acidic residues" evidence="1">
    <location>
        <begin position="45"/>
        <end position="60"/>
    </location>
</feature>
<reference evidence="3" key="2">
    <citation type="submission" date="2021-04" db="EMBL/GenBank/DDBJ databases">
        <authorList>
            <person name="Gilroy R."/>
        </authorList>
    </citation>
    <scope>NUCLEOTIDE SEQUENCE</scope>
    <source>
        <strain evidence="3">ChiSxjej3B15-24422</strain>
    </source>
</reference>
<organism evidence="3 4">
    <name type="scientific">Candidatus Eisenbergiella pullistercoris</name>
    <dbReference type="NCBI Taxonomy" id="2838555"/>
    <lineage>
        <taxon>Bacteria</taxon>
        <taxon>Bacillati</taxon>
        <taxon>Bacillota</taxon>
        <taxon>Clostridia</taxon>
        <taxon>Lachnospirales</taxon>
        <taxon>Lachnospiraceae</taxon>
        <taxon>Eisenbergiella</taxon>
    </lineage>
</organism>
<feature type="transmembrane region" description="Helical" evidence="2">
    <location>
        <begin position="244"/>
        <end position="267"/>
    </location>
</feature>
<keyword evidence="2" id="KW-1133">Transmembrane helix</keyword>
<evidence type="ECO:0000313" key="4">
    <source>
        <dbReference type="Proteomes" id="UP000824007"/>
    </source>
</evidence>
<dbReference type="Proteomes" id="UP000824007">
    <property type="component" value="Unassembled WGS sequence"/>
</dbReference>
<evidence type="ECO:0000313" key="3">
    <source>
        <dbReference type="EMBL" id="HIY59271.1"/>
    </source>
</evidence>
<dbReference type="AlphaFoldDB" id="A0A9D1YND2"/>
<name>A0A9D1YND2_9FIRM</name>
<evidence type="ECO:0008006" key="5">
    <source>
        <dbReference type="Google" id="ProtNLM"/>
    </source>
</evidence>
<feature type="compositionally biased region" description="Gly residues" evidence="1">
    <location>
        <begin position="171"/>
        <end position="231"/>
    </location>
</feature>
<evidence type="ECO:0000256" key="1">
    <source>
        <dbReference type="SAM" id="MobiDB-lite"/>
    </source>
</evidence>
<accession>A0A9D1YND2</accession>
<evidence type="ECO:0000256" key="2">
    <source>
        <dbReference type="SAM" id="Phobius"/>
    </source>
</evidence>
<comment type="caution">
    <text evidence="3">The sequence shown here is derived from an EMBL/GenBank/DDBJ whole genome shotgun (WGS) entry which is preliminary data.</text>
</comment>
<feature type="compositionally biased region" description="Gly residues" evidence="1">
    <location>
        <begin position="122"/>
        <end position="163"/>
    </location>
</feature>
<feature type="compositionally biased region" description="Basic and acidic residues" evidence="1">
    <location>
        <begin position="77"/>
        <end position="97"/>
    </location>
</feature>
<gene>
    <name evidence="3" type="ORF">H9831_01105</name>
</gene>
<keyword evidence="2" id="KW-0472">Membrane</keyword>
<keyword evidence="2" id="KW-0812">Transmembrane</keyword>
<protein>
    <recommendedName>
        <fullName evidence="5">DUF3298 domain-containing protein</fullName>
    </recommendedName>
</protein>
<sequence length="548" mass="58226">MNQGHEEEYTFCPDCGALMKDGLCRSCGFREGAAGVEAAGVGTADAEKTGAEAPDEEKTGPEITGVEAAGPEGMENLEERREPEADRGPYPETDRRPSFSKGPQQGQTYEEDRGYTGNGIPPRGGQGYGTGGYGGPGGAGGPGSYGPQGYGPHGAGSYGGPHGAGNPHDAGGPGGAGGPGSYGPQGYGPHGAGGPGGPGAPGGYGPQGYGPGSPDGPGGFRGYGPYGYGPGGPRPDRRGGGNTLAIVIIVMVTVLIGLAMILFFLLVRDSMSAARITENSRQEAAPFPEQGEGEWYGRLPYEYDMPEEAAPGSEETAPGSEETAPEEAYIPSADDEYYVTLANAVRDDLSYRVEWEEYDLRDEETGATASGRYPQLSGGNIPQLDQLNELIRSEATYFSSLYEYYRGWQGESVVYHAESIGYVTYMDEEKISIVLQEDYEMDGQSSISLYSINVDLISGEIMDNGGLIEYSPQLAERFRDQSSRQNGRVEAVEMMDDEQLLDFLSDENTNIVFYTPIGLEIGFNYTTSDSTGWVTATIKDYAGYVPKF</sequence>
<feature type="region of interest" description="Disordered" evidence="1">
    <location>
        <begin position="305"/>
        <end position="329"/>
    </location>
</feature>
<feature type="region of interest" description="Disordered" evidence="1">
    <location>
        <begin position="39"/>
        <end position="235"/>
    </location>
</feature>